<accession>A0A6S6YLJ6</accession>
<dbReference type="Gene3D" id="3.40.50.1240">
    <property type="entry name" value="Phosphoglycerate mutase-like"/>
    <property type="match status" value="1"/>
</dbReference>
<keyword evidence="2" id="KW-1185">Reference proteome</keyword>
<dbReference type="InterPro" id="IPR029033">
    <property type="entry name" value="His_PPase_superfam"/>
</dbReference>
<dbReference type="InterPro" id="IPR013078">
    <property type="entry name" value="His_Pase_superF_clade-1"/>
</dbReference>
<organism evidence="1 2">
    <name type="scientific">Denitratisoma oestradiolicum</name>
    <dbReference type="NCBI Taxonomy" id="311182"/>
    <lineage>
        <taxon>Bacteria</taxon>
        <taxon>Pseudomonadati</taxon>
        <taxon>Pseudomonadota</taxon>
        <taxon>Betaproteobacteria</taxon>
        <taxon>Nitrosomonadales</taxon>
        <taxon>Sterolibacteriaceae</taxon>
        <taxon>Denitratisoma</taxon>
    </lineage>
</organism>
<dbReference type="AlphaFoldDB" id="A0A6S6YLJ6"/>
<dbReference type="SMART" id="SM00855">
    <property type="entry name" value="PGAM"/>
    <property type="match status" value="1"/>
</dbReference>
<sequence length="152" mass="17010">MDILLWRHADAEEHAPGLDDLARKLTTKGQRQAAKVARWLDAWLPRDTRILVSPAQRARETAHALRRTHEVEPAIAPDATVADLLRTADWPRMKRPVLLVGHQPTLGQLAALLVSGREDSWPIRKGAVWWLSTSSGETLASVRTVIDPRLLD</sequence>
<reference evidence="1 2" key="1">
    <citation type="submission" date="2020-03" db="EMBL/GenBank/DDBJ databases">
        <authorList>
            <consortium name="Genoscope - CEA"/>
            <person name="William W."/>
        </authorList>
    </citation>
    <scope>NUCLEOTIDE SEQUENCE [LARGE SCALE GENOMIC DNA]</scope>
    <source>
        <strain evidence="2">DSM 16959</strain>
    </source>
</reference>
<dbReference type="EMBL" id="LR778301">
    <property type="protein sequence ID" value="CAB1368594.1"/>
    <property type="molecule type" value="Genomic_DNA"/>
</dbReference>
<dbReference type="RefSeq" id="WP_145769696.1">
    <property type="nucleotide sequence ID" value="NZ_LR778301.1"/>
</dbReference>
<dbReference type="OrthoDB" id="9814783at2"/>
<evidence type="ECO:0000313" key="2">
    <source>
        <dbReference type="Proteomes" id="UP000515733"/>
    </source>
</evidence>
<evidence type="ECO:0000313" key="1">
    <source>
        <dbReference type="EMBL" id="CAB1368594.1"/>
    </source>
</evidence>
<dbReference type="Pfam" id="PF00300">
    <property type="entry name" value="His_Phos_1"/>
    <property type="match status" value="1"/>
</dbReference>
<dbReference type="CDD" id="cd07067">
    <property type="entry name" value="HP_PGM_like"/>
    <property type="match status" value="1"/>
</dbReference>
<gene>
    <name evidence="1" type="ORF">DENOEST_1429</name>
</gene>
<dbReference type="SUPFAM" id="SSF53254">
    <property type="entry name" value="Phosphoglycerate mutase-like"/>
    <property type="match status" value="1"/>
</dbReference>
<dbReference type="KEGG" id="doe:DENOEST_1429"/>
<proteinExistence type="predicted"/>
<name>A0A6S6YLJ6_9PROT</name>
<protein>
    <submittedName>
        <fullName evidence="1">L518</fullName>
    </submittedName>
</protein>
<dbReference type="Proteomes" id="UP000515733">
    <property type="component" value="Chromosome"/>
</dbReference>